<keyword evidence="9" id="KW-0282">Flagellum</keyword>
<evidence type="ECO:0000256" key="6">
    <source>
        <dbReference type="RuleBase" id="RU362062"/>
    </source>
</evidence>
<comment type="similarity">
    <text evidence="2">Belongs to the flagella basal body rod proteins family.</text>
</comment>
<proteinExistence type="inferred from homology"/>
<dbReference type="Proteomes" id="UP000676565">
    <property type="component" value="Unassembled WGS sequence"/>
</dbReference>
<keyword evidence="9" id="KW-0969">Cilium</keyword>
<dbReference type="PANTHER" id="PTHR30435">
    <property type="entry name" value="FLAGELLAR PROTEIN"/>
    <property type="match status" value="1"/>
</dbReference>
<keyword evidence="4 6" id="KW-0975">Bacterial flagellum</keyword>
<evidence type="ECO:0000256" key="5">
    <source>
        <dbReference type="ARBA" id="ARBA00025933"/>
    </source>
</evidence>
<sequence length="143" mass="15603">MPFNDLFSASVISSSGMSAERLRMEVVANNIANANATRSANGGPYRRQDVVFAEVLGAAHRGTGPDMRGVEAVELIEDQSELPRVYQPGHPDADAEGFVRMPNVQLPIEMVNLLTASRAYEANLRTAQTFRQMNEQALALLRG</sequence>
<name>A0ABS5C4P8_9BACT</name>
<evidence type="ECO:0000256" key="2">
    <source>
        <dbReference type="ARBA" id="ARBA00009677"/>
    </source>
</evidence>
<dbReference type="InterPro" id="IPR006299">
    <property type="entry name" value="FlgC"/>
</dbReference>
<keyword evidence="10" id="KW-1185">Reference proteome</keyword>
<comment type="subunit">
    <text evidence="5 6">The basal body constitutes a major portion of the flagellar organelle and consists of four rings (L,P,S, and M) mounted on a central rod. The rod consists of about 26 subunits of FlgG in the distal portion, and FlgB, FlgC and FlgF are thought to build up the proximal portion of the rod with about 6 subunits each.</text>
</comment>
<dbReference type="PANTHER" id="PTHR30435:SF2">
    <property type="entry name" value="FLAGELLAR BASAL-BODY ROD PROTEIN FLGC"/>
    <property type="match status" value="1"/>
</dbReference>
<dbReference type="NCBIfam" id="TIGR01395">
    <property type="entry name" value="FlgC"/>
    <property type="match status" value="1"/>
</dbReference>
<evidence type="ECO:0000313" key="10">
    <source>
        <dbReference type="Proteomes" id="UP000676565"/>
    </source>
</evidence>
<dbReference type="EMBL" id="JAGKQQ010000002">
    <property type="protein sequence ID" value="MBP3960873.1"/>
    <property type="molecule type" value="Genomic_DNA"/>
</dbReference>
<accession>A0ABS5C4P8</accession>
<dbReference type="Pfam" id="PF06429">
    <property type="entry name" value="Flg_bbr_C"/>
    <property type="match status" value="1"/>
</dbReference>
<gene>
    <name evidence="9" type="primary">flgC</name>
    <name evidence="9" type="ORF">J8F10_37100</name>
</gene>
<evidence type="ECO:0000256" key="4">
    <source>
        <dbReference type="ARBA" id="ARBA00023143"/>
    </source>
</evidence>
<evidence type="ECO:0000313" key="9">
    <source>
        <dbReference type="EMBL" id="MBP3960873.1"/>
    </source>
</evidence>
<keyword evidence="9" id="KW-0966">Cell projection</keyword>
<dbReference type="RefSeq" id="WP_210663334.1">
    <property type="nucleotide sequence ID" value="NZ_JAGKQQ010000002.1"/>
</dbReference>
<dbReference type="Pfam" id="PF00460">
    <property type="entry name" value="Flg_bb_rod"/>
    <property type="match status" value="1"/>
</dbReference>
<feature type="domain" description="Flagellar basal-body/hook protein C-terminal" evidence="8">
    <location>
        <begin position="96"/>
        <end position="140"/>
    </location>
</feature>
<evidence type="ECO:0000256" key="1">
    <source>
        <dbReference type="ARBA" id="ARBA00004117"/>
    </source>
</evidence>
<dbReference type="InterPro" id="IPR001444">
    <property type="entry name" value="Flag_bb_rod_N"/>
</dbReference>
<evidence type="ECO:0000259" key="8">
    <source>
        <dbReference type="Pfam" id="PF06429"/>
    </source>
</evidence>
<evidence type="ECO:0000256" key="3">
    <source>
        <dbReference type="ARBA" id="ARBA00017941"/>
    </source>
</evidence>
<comment type="caution">
    <text evidence="9">The sequence shown here is derived from an EMBL/GenBank/DDBJ whole genome shotgun (WGS) entry which is preliminary data.</text>
</comment>
<feature type="domain" description="Flagellar basal body rod protein N-terminal" evidence="7">
    <location>
        <begin position="13"/>
        <end position="37"/>
    </location>
</feature>
<organism evidence="9 10">
    <name type="scientific">Gemmata palustris</name>
    <dbReference type="NCBI Taxonomy" id="2822762"/>
    <lineage>
        <taxon>Bacteria</taxon>
        <taxon>Pseudomonadati</taxon>
        <taxon>Planctomycetota</taxon>
        <taxon>Planctomycetia</taxon>
        <taxon>Gemmatales</taxon>
        <taxon>Gemmataceae</taxon>
        <taxon>Gemmata</taxon>
    </lineage>
</organism>
<evidence type="ECO:0000259" key="7">
    <source>
        <dbReference type="Pfam" id="PF00460"/>
    </source>
</evidence>
<comment type="subcellular location">
    <subcellularLocation>
        <location evidence="1 6">Bacterial flagellum basal body</location>
    </subcellularLocation>
</comment>
<dbReference type="InterPro" id="IPR010930">
    <property type="entry name" value="Flg_bb/hook_C_dom"/>
</dbReference>
<protein>
    <recommendedName>
        <fullName evidence="3 6">Flagellar basal-body rod protein FlgC</fullName>
    </recommendedName>
</protein>
<reference evidence="9 10" key="1">
    <citation type="submission" date="2021-04" db="EMBL/GenBank/DDBJ databases">
        <authorList>
            <person name="Ivanova A."/>
        </authorList>
    </citation>
    <scope>NUCLEOTIDE SEQUENCE [LARGE SCALE GENOMIC DNA]</scope>
    <source>
        <strain evidence="9 10">G18</strain>
    </source>
</reference>